<dbReference type="Proteomes" id="UP001221757">
    <property type="component" value="Unassembled WGS sequence"/>
</dbReference>
<dbReference type="InterPro" id="IPR015421">
    <property type="entry name" value="PyrdxlP-dep_Trfase_major"/>
</dbReference>
<sequence>MYPICEPFVDATPRSPWVKEPHPIPHPVQDPSERRRYITVLTNHNTDVPRALVRNMHSTSSGTGDDLPEIQQGLLKDHLEVSLHVDTAWCNFHKWGLVSFDASTWVRDRKSLPGALDITPPFLCTERGTRAPSPDSSSVASVLRASARTSARSSSSKASGSAWAHVPSSTQRDGASLLLLPRLGARNNHQRRLNRQHRLPFLLKEARILLTDEKAVASTKLWRRSIGTCRLLTTVWTTTVAVSSE</sequence>
<dbReference type="InterPro" id="IPR015424">
    <property type="entry name" value="PyrdxlP-dep_Trfase"/>
</dbReference>
<organism evidence="1 2">
    <name type="scientific">Mycena rosella</name>
    <name type="common">Pink bonnet</name>
    <name type="synonym">Agaricus rosellus</name>
    <dbReference type="NCBI Taxonomy" id="1033263"/>
    <lineage>
        <taxon>Eukaryota</taxon>
        <taxon>Fungi</taxon>
        <taxon>Dikarya</taxon>
        <taxon>Basidiomycota</taxon>
        <taxon>Agaricomycotina</taxon>
        <taxon>Agaricomycetes</taxon>
        <taxon>Agaricomycetidae</taxon>
        <taxon>Agaricales</taxon>
        <taxon>Marasmiineae</taxon>
        <taxon>Mycenaceae</taxon>
        <taxon>Mycena</taxon>
    </lineage>
</organism>
<name>A0AAD7GYW2_MYCRO</name>
<keyword evidence="2" id="KW-1185">Reference proteome</keyword>
<dbReference type="Gene3D" id="3.40.640.10">
    <property type="entry name" value="Type I PLP-dependent aspartate aminotransferase-like (Major domain)"/>
    <property type="match status" value="1"/>
</dbReference>
<gene>
    <name evidence="1" type="ORF">B0H17DRAFT_1191557</name>
</gene>
<dbReference type="AlphaFoldDB" id="A0AAD7GYW2"/>
<evidence type="ECO:0000313" key="1">
    <source>
        <dbReference type="EMBL" id="KAJ7708058.1"/>
    </source>
</evidence>
<evidence type="ECO:0000313" key="2">
    <source>
        <dbReference type="Proteomes" id="UP001221757"/>
    </source>
</evidence>
<reference evidence="1" key="1">
    <citation type="submission" date="2023-03" db="EMBL/GenBank/DDBJ databases">
        <title>Massive genome expansion in bonnet fungi (Mycena s.s.) driven by repeated elements and novel gene families across ecological guilds.</title>
        <authorList>
            <consortium name="Lawrence Berkeley National Laboratory"/>
            <person name="Harder C.B."/>
            <person name="Miyauchi S."/>
            <person name="Viragh M."/>
            <person name="Kuo A."/>
            <person name="Thoen E."/>
            <person name="Andreopoulos B."/>
            <person name="Lu D."/>
            <person name="Skrede I."/>
            <person name="Drula E."/>
            <person name="Henrissat B."/>
            <person name="Morin E."/>
            <person name="Kohler A."/>
            <person name="Barry K."/>
            <person name="LaButti K."/>
            <person name="Morin E."/>
            <person name="Salamov A."/>
            <person name="Lipzen A."/>
            <person name="Mereny Z."/>
            <person name="Hegedus B."/>
            <person name="Baldrian P."/>
            <person name="Stursova M."/>
            <person name="Weitz H."/>
            <person name="Taylor A."/>
            <person name="Grigoriev I.V."/>
            <person name="Nagy L.G."/>
            <person name="Martin F."/>
            <person name="Kauserud H."/>
        </authorList>
    </citation>
    <scope>NUCLEOTIDE SEQUENCE</scope>
    <source>
        <strain evidence="1">CBHHK067</strain>
    </source>
</reference>
<dbReference type="EMBL" id="JARKIE010000004">
    <property type="protein sequence ID" value="KAJ7708058.1"/>
    <property type="molecule type" value="Genomic_DNA"/>
</dbReference>
<comment type="caution">
    <text evidence="1">The sequence shown here is derived from an EMBL/GenBank/DDBJ whole genome shotgun (WGS) entry which is preliminary data.</text>
</comment>
<proteinExistence type="predicted"/>
<accession>A0AAD7GYW2</accession>
<protein>
    <submittedName>
        <fullName evidence="1">Uncharacterized protein</fullName>
    </submittedName>
</protein>
<dbReference type="SUPFAM" id="SSF53383">
    <property type="entry name" value="PLP-dependent transferases"/>
    <property type="match status" value="1"/>
</dbReference>